<feature type="region of interest" description="Disordered" evidence="1">
    <location>
        <begin position="23"/>
        <end position="75"/>
    </location>
</feature>
<organism evidence="2 3">
    <name type="scientific">Aplosporella prunicola CBS 121167</name>
    <dbReference type="NCBI Taxonomy" id="1176127"/>
    <lineage>
        <taxon>Eukaryota</taxon>
        <taxon>Fungi</taxon>
        <taxon>Dikarya</taxon>
        <taxon>Ascomycota</taxon>
        <taxon>Pezizomycotina</taxon>
        <taxon>Dothideomycetes</taxon>
        <taxon>Dothideomycetes incertae sedis</taxon>
        <taxon>Botryosphaeriales</taxon>
        <taxon>Aplosporellaceae</taxon>
        <taxon>Aplosporella</taxon>
    </lineage>
</organism>
<proteinExistence type="predicted"/>
<sequence length="132" mass="13363">MHSRLPIPHFSKPLRWRALWSRPATTSTSTSTPTSSSSSSPSSSAPLAATVSRSSAATAASSSTSAASSTDDLALRQQDSARSVLCSYERAEEGPRKGEAGALNLDGVEGVVVAVREVGVGGDGEAGSRGGD</sequence>
<dbReference type="AlphaFoldDB" id="A0A6A6BAJ9"/>
<protein>
    <submittedName>
        <fullName evidence="2">Uncharacterized protein</fullName>
    </submittedName>
</protein>
<reference evidence="2" key="1">
    <citation type="journal article" date="2020" name="Stud. Mycol.">
        <title>101 Dothideomycetes genomes: a test case for predicting lifestyles and emergence of pathogens.</title>
        <authorList>
            <person name="Haridas S."/>
            <person name="Albert R."/>
            <person name="Binder M."/>
            <person name="Bloem J."/>
            <person name="Labutti K."/>
            <person name="Salamov A."/>
            <person name="Andreopoulos B."/>
            <person name="Baker S."/>
            <person name="Barry K."/>
            <person name="Bills G."/>
            <person name="Bluhm B."/>
            <person name="Cannon C."/>
            <person name="Castanera R."/>
            <person name="Culley D."/>
            <person name="Daum C."/>
            <person name="Ezra D."/>
            <person name="Gonzalez J."/>
            <person name="Henrissat B."/>
            <person name="Kuo A."/>
            <person name="Liang C."/>
            <person name="Lipzen A."/>
            <person name="Lutzoni F."/>
            <person name="Magnuson J."/>
            <person name="Mondo S."/>
            <person name="Nolan M."/>
            <person name="Ohm R."/>
            <person name="Pangilinan J."/>
            <person name="Park H.-J."/>
            <person name="Ramirez L."/>
            <person name="Alfaro M."/>
            <person name="Sun H."/>
            <person name="Tritt A."/>
            <person name="Yoshinaga Y."/>
            <person name="Zwiers L.-H."/>
            <person name="Turgeon B."/>
            <person name="Goodwin S."/>
            <person name="Spatafora J."/>
            <person name="Crous P."/>
            <person name="Grigoriev I."/>
        </authorList>
    </citation>
    <scope>NUCLEOTIDE SEQUENCE</scope>
    <source>
        <strain evidence="2">CBS 121167</strain>
    </source>
</reference>
<dbReference type="RefSeq" id="XP_033396096.1">
    <property type="nucleotide sequence ID" value="XM_033546833.1"/>
</dbReference>
<gene>
    <name evidence="2" type="ORF">K452DRAFT_55057</name>
</gene>
<evidence type="ECO:0000313" key="3">
    <source>
        <dbReference type="Proteomes" id="UP000799438"/>
    </source>
</evidence>
<feature type="compositionally biased region" description="Low complexity" evidence="1">
    <location>
        <begin position="23"/>
        <end position="70"/>
    </location>
</feature>
<dbReference type="Proteomes" id="UP000799438">
    <property type="component" value="Unassembled WGS sequence"/>
</dbReference>
<accession>A0A6A6BAJ9</accession>
<dbReference type="GeneID" id="54304340"/>
<keyword evidence="3" id="KW-1185">Reference proteome</keyword>
<name>A0A6A6BAJ9_9PEZI</name>
<evidence type="ECO:0000256" key="1">
    <source>
        <dbReference type="SAM" id="MobiDB-lite"/>
    </source>
</evidence>
<evidence type="ECO:0000313" key="2">
    <source>
        <dbReference type="EMBL" id="KAF2140383.1"/>
    </source>
</evidence>
<dbReference type="EMBL" id="ML995490">
    <property type="protein sequence ID" value="KAF2140383.1"/>
    <property type="molecule type" value="Genomic_DNA"/>
</dbReference>